<dbReference type="Gene3D" id="3.40.1740.10">
    <property type="entry name" value="VC0467-like"/>
    <property type="match status" value="1"/>
</dbReference>
<dbReference type="GO" id="GO:0005829">
    <property type="term" value="C:cytosol"/>
    <property type="evidence" value="ECO:0007669"/>
    <property type="project" value="TreeGrafter"/>
</dbReference>
<proteinExistence type="inferred from homology"/>
<dbReference type="RefSeq" id="WP_145303026.1">
    <property type="nucleotide sequence ID" value="NZ_CP036319.1"/>
</dbReference>
<protein>
    <submittedName>
        <fullName evidence="2">Uncharacterized protein</fullName>
    </submittedName>
</protein>
<evidence type="ECO:0000313" key="2">
    <source>
        <dbReference type="EMBL" id="TWT70971.1"/>
    </source>
</evidence>
<accession>A0A5C5Y946</accession>
<sequence length="222" mass="24413">MKDPSAGNLLVASTLIDTPTVARSVCLLVHRQDDAVIGVMLNRPMQTPPGLLDGLFDSDEKSSQARFRLPDSDTELPADSEECNDQSLIVPSASALPSTENAPPIHFGGPLSGPLVAIHAEADHAETETGRGIFVTAQKDNLQQLIRDADRPYRLMIGHLGWHPDQLQREIDEGWWHVLPASADSVFSDNAEMWPRLVRRATAGSMAKWMQIPDDERAHELN</sequence>
<evidence type="ECO:0000256" key="1">
    <source>
        <dbReference type="ARBA" id="ARBA00009600"/>
    </source>
</evidence>
<dbReference type="Pfam" id="PF02622">
    <property type="entry name" value="DUF179"/>
    <property type="match status" value="1"/>
</dbReference>
<evidence type="ECO:0000313" key="3">
    <source>
        <dbReference type="Proteomes" id="UP000317238"/>
    </source>
</evidence>
<dbReference type="SUPFAM" id="SSF143456">
    <property type="entry name" value="VC0467-like"/>
    <property type="match status" value="1"/>
</dbReference>
<dbReference type="Proteomes" id="UP000317238">
    <property type="component" value="Unassembled WGS sequence"/>
</dbReference>
<gene>
    <name evidence="2" type="ORF">Pan14r_32800</name>
</gene>
<reference evidence="2 3" key="1">
    <citation type="submission" date="2019-02" db="EMBL/GenBank/DDBJ databases">
        <title>Deep-cultivation of Planctomycetes and their phenomic and genomic characterization uncovers novel biology.</title>
        <authorList>
            <person name="Wiegand S."/>
            <person name="Jogler M."/>
            <person name="Boedeker C."/>
            <person name="Pinto D."/>
            <person name="Vollmers J."/>
            <person name="Rivas-Marin E."/>
            <person name="Kohn T."/>
            <person name="Peeters S.H."/>
            <person name="Heuer A."/>
            <person name="Rast P."/>
            <person name="Oberbeckmann S."/>
            <person name="Bunk B."/>
            <person name="Jeske O."/>
            <person name="Meyerdierks A."/>
            <person name="Storesund J.E."/>
            <person name="Kallscheuer N."/>
            <person name="Luecker S."/>
            <person name="Lage O.M."/>
            <person name="Pohl T."/>
            <person name="Merkel B.J."/>
            <person name="Hornburger P."/>
            <person name="Mueller R.-W."/>
            <person name="Bruemmer F."/>
            <person name="Labrenz M."/>
            <person name="Spormann A.M."/>
            <person name="Op Den Camp H."/>
            <person name="Overmann J."/>
            <person name="Amann R."/>
            <person name="Jetten M.S.M."/>
            <person name="Mascher T."/>
            <person name="Medema M.H."/>
            <person name="Devos D.P."/>
            <person name="Kaster A.-K."/>
            <person name="Ovreas L."/>
            <person name="Rohde M."/>
            <person name="Galperin M.Y."/>
            <person name="Jogler C."/>
        </authorList>
    </citation>
    <scope>NUCLEOTIDE SEQUENCE [LARGE SCALE GENOMIC DNA]</scope>
    <source>
        <strain evidence="2 3">Pan14r</strain>
    </source>
</reference>
<keyword evidence="3" id="KW-1185">Reference proteome</keyword>
<dbReference type="PANTHER" id="PTHR30327:SF1">
    <property type="entry name" value="UPF0301 PROTEIN YQGE"/>
    <property type="match status" value="1"/>
</dbReference>
<dbReference type="EMBL" id="SJPL01000001">
    <property type="protein sequence ID" value="TWT70971.1"/>
    <property type="molecule type" value="Genomic_DNA"/>
</dbReference>
<dbReference type="OrthoDB" id="264854at2"/>
<dbReference type="InterPro" id="IPR003774">
    <property type="entry name" value="AlgH-like"/>
</dbReference>
<comment type="similarity">
    <text evidence="1">Belongs to the UPF0301 (AlgH) family.</text>
</comment>
<dbReference type="PANTHER" id="PTHR30327">
    <property type="entry name" value="UNCHARACTERIZED PROTEIN YQGE"/>
    <property type="match status" value="1"/>
</dbReference>
<comment type="caution">
    <text evidence="2">The sequence shown here is derived from an EMBL/GenBank/DDBJ whole genome shotgun (WGS) entry which is preliminary data.</text>
</comment>
<name>A0A5C5Y946_9PLAN</name>
<organism evidence="2 3">
    <name type="scientific">Crateriforma conspicua</name>
    <dbReference type="NCBI Taxonomy" id="2527996"/>
    <lineage>
        <taxon>Bacteria</taxon>
        <taxon>Pseudomonadati</taxon>
        <taxon>Planctomycetota</taxon>
        <taxon>Planctomycetia</taxon>
        <taxon>Planctomycetales</taxon>
        <taxon>Planctomycetaceae</taxon>
        <taxon>Crateriforma</taxon>
    </lineage>
</organism>
<dbReference type="AlphaFoldDB" id="A0A5C5Y946"/>